<accession>A0A835SF30</accession>
<proteinExistence type="predicted"/>
<feature type="compositionally biased region" description="Acidic residues" evidence="1">
    <location>
        <begin position="171"/>
        <end position="188"/>
    </location>
</feature>
<evidence type="ECO:0000313" key="3">
    <source>
        <dbReference type="Proteomes" id="UP000639772"/>
    </source>
</evidence>
<dbReference type="EMBL" id="JADCNM010000001">
    <property type="protein sequence ID" value="KAG0502563.1"/>
    <property type="molecule type" value="Genomic_DNA"/>
</dbReference>
<comment type="caution">
    <text evidence="2">The sequence shown here is derived from an EMBL/GenBank/DDBJ whole genome shotgun (WGS) entry which is preliminary data.</text>
</comment>
<organism evidence="2 3">
    <name type="scientific">Vanilla planifolia</name>
    <name type="common">Vanilla</name>
    <dbReference type="NCBI Taxonomy" id="51239"/>
    <lineage>
        <taxon>Eukaryota</taxon>
        <taxon>Viridiplantae</taxon>
        <taxon>Streptophyta</taxon>
        <taxon>Embryophyta</taxon>
        <taxon>Tracheophyta</taxon>
        <taxon>Spermatophyta</taxon>
        <taxon>Magnoliopsida</taxon>
        <taxon>Liliopsida</taxon>
        <taxon>Asparagales</taxon>
        <taxon>Orchidaceae</taxon>
        <taxon>Vanilloideae</taxon>
        <taxon>Vanilleae</taxon>
        <taxon>Vanilla</taxon>
    </lineage>
</organism>
<reference evidence="2 3" key="1">
    <citation type="journal article" date="2020" name="Nat. Food">
        <title>A phased Vanilla planifolia genome enables genetic improvement of flavour and production.</title>
        <authorList>
            <person name="Hasing T."/>
            <person name="Tang H."/>
            <person name="Brym M."/>
            <person name="Khazi F."/>
            <person name="Huang T."/>
            <person name="Chambers A.H."/>
        </authorList>
    </citation>
    <scope>NUCLEOTIDE SEQUENCE [LARGE SCALE GENOMIC DNA]</scope>
    <source>
        <tissue evidence="2">Leaf</tissue>
    </source>
</reference>
<dbReference type="Proteomes" id="UP000639772">
    <property type="component" value="Chromosome 1"/>
</dbReference>
<dbReference type="PANTHER" id="PTHR31903:SF6">
    <property type="entry name" value="F12F1.11-RELATED"/>
    <property type="match status" value="1"/>
</dbReference>
<gene>
    <name evidence="2" type="ORF">HPP92_002635</name>
</gene>
<evidence type="ECO:0000256" key="1">
    <source>
        <dbReference type="SAM" id="MobiDB-lite"/>
    </source>
</evidence>
<dbReference type="OrthoDB" id="1937859at2759"/>
<dbReference type="PANTHER" id="PTHR31903">
    <property type="entry name" value="F12F1.11-RELATED"/>
    <property type="match status" value="1"/>
</dbReference>
<name>A0A835SF30_VANPL</name>
<sequence>MKKLCNGTGKRIHPSPPPSPSPFDLLVALPAAVLTLASALSPEEREVLAYLLSAGGAGNALSLQSKLAGKKNRHLGSHHRRQIHPPDISCGCFSCYKSFWARWDASPNRHLIHRILDAVEEPTEPQQPPTVHPRRRRRRRCSAKGLIGEKGENPLAAESDFVEEKGNLANDDGEEGVYPEEEEGEETNGEATAGDTRSPMRRLVSYIGERVLGVWN</sequence>
<evidence type="ECO:0000313" key="2">
    <source>
        <dbReference type="EMBL" id="KAG0502563.1"/>
    </source>
</evidence>
<feature type="compositionally biased region" description="Basic residues" evidence="1">
    <location>
        <begin position="132"/>
        <end position="142"/>
    </location>
</feature>
<protein>
    <submittedName>
        <fullName evidence="2">Uncharacterized protein</fullName>
    </submittedName>
</protein>
<feature type="region of interest" description="Disordered" evidence="1">
    <location>
        <begin position="120"/>
        <end position="198"/>
    </location>
</feature>
<dbReference type="AlphaFoldDB" id="A0A835SF30"/>